<keyword evidence="2" id="KW-1185">Reference proteome</keyword>
<evidence type="ECO:0000313" key="2">
    <source>
        <dbReference type="Proteomes" id="UP000824469"/>
    </source>
</evidence>
<feature type="non-terminal residue" evidence="1">
    <location>
        <position position="1"/>
    </location>
</feature>
<sequence>EMGGSFEVKVSWSALINSSNDESDVEDDVDVVTIVDVVDAGKGVERGTGIDAKDGIMGKGGIDVDKIVESNEVDVISDGVDGIGNEVDIGVESMVDVELGGNGCFINVSRGKNDMFENGFDLVFVDARMDVEADVGMIDMVVGISVNRLVYVGIISKEVDVIVDEEGEVVDG</sequence>
<protein>
    <submittedName>
        <fullName evidence="1">Uncharacterized protein</fullName>
    </submittedName>
</protein>
<dbReference type="Proteomes" id="UP000824469">
    <property type="component" value="Unassembled WGS sequence"/>
</dbReference>
<evidence type="ECO:0000313" key="1">
    <source>
        <dbReference type="EMBL" id="KAH9294365.1"/>
    </source>
</evidence>
<accession>A0AA38C716</accession>
<name>A0AA38C716_TAXCH</name>
<comment type="caution">
    <text evidence="1">The sequence shown here is derived from an EMBL/GenBank/DDBJ whole genome shotgun (WGS) entry which is preliminary data.</text>
</comment>
<dbReference type="AlphaFoldDB" id="A0AA38C716"/>
<feature type="non-terminal residue" evidence="1">
    <location>
        <position position="172"/>
    </location>
</feature>
<gene>
    <name evidence="1" type="ORF">KI387_040431</name>
</gene>
<reference evidence="1 2" key="1">
    <citation type="journal article" date="2021" name="Nat. Plants">
        <title>The Taxus genome provides insights into paclitaxel biosynthesis.</title>
        <authorList>
            <person name="Xiong X."/>
            <person name="Gou J."/>
            <person name="Liao Q."/>
            <person name="Li Y."/>
            <person name="Zhou Q."/>
            <person name="Bi G."/>
            <person name="Li C."/>
            <person name="Du R."/>
            <person name="Wang X."/>
            <person name="Sun T."/>
            <person name="Guo L."/>
            <person name="Liang H."/>
            <person name="Lu P."/>
            <person name="Wu Y."/>
            <person name="Zhang Z."/>
            <person name="Ro D.K."/>
            <person name="Shang Y."/>
            <person name="Huang S."/>
            <person name="Yan J."/>
        </authorList>
    </citation>
    <scope>NUCLEOTIDE SEQUENCE [LARGE SCALE GENOMIC DNA]</scope>
    <source>
        <strain evidence="1">Ta-2019</strain>
    </source>
</reference>
<dbReference type="EMBL" id="JAHRHJ020000179">
    <property type="protein sequence ID" value="KAH9294365.1"/>
    <property type="molecule type" value="Genomic_DNA"/>
</dbReference>
<organism evidence="1 2">
    <name type="scientific">Taxus chinensis</name>
    <name type="common">Chinese yew</name>
    <name type="synonym">Taxus wallichiana var. chinensis</name>
    <dbReference type="NCBI Taxonomy" id="29808"/>
    <lineage>
        <taxon>Eukaryota</taxon>
        <taxon>Viridiplantae</taxon>
        <taxon>Streptophyta</taxon>
        <taxon>Embryophyta</taxon>
        <taxon>Tracheophyta</taxon>
        <taxon>Spermatophyta</taxon>
        <taxon>Pinopsida</taxon>
        <taxon>Pinidae</taxon>
        <taxon>Conifers II</taxon>
        <taxon>Cupressales</taxon>
        <taxon>Taxaceae</taxon>
        <taxon>Taxus</taxon>
    </lineage>
</organism>
<proteinExistence type="predicted"/>